<dbReference type="InterPro" id="IPR036890">
    <property type="entry name" value="HATPase_C_sf"/>
</dbReference>
<feature type="domain" description="Histidine kinase" evidence="14">
    <location>
        <begin position="303"/>
        <end position="519"/>
    </location>
</feature>
<evidence type="ECO:0000256" key="13">
    <source>
        <dbReference type="SAM" id="Phobius"/>
    </source>
</evidence>
<feature type="transmembrane region" description="Helical" evidence="13">
    <location>
        <begin position="59"/>
        <end position="89"/>
    </location>
</feature>
<comment type="subcellular location">
    <subcellularLocation>
        <location evidence="2">Membrane</location>
        <topology evidence="2">Multi-pass membrane protein</topology>
    </subcellularLocation>
</comment>
<protein>
    <recommendedName>
        <fullName evidence="3">histidine kinase</fullName>
        <ecNumber evidence="3">2.7.13.3</ecNumber>
    </recommendedName>
</protein>
<dbReference type="PANTHER" id="PTHR45569:SF1">
    <property type="entry name" value="SENSOR PROTEIN KDPD"/>
    <property type="match status" value="1"/>
</dbReference>
<dbReference type="CDD" id="cd00075">
    <property type="entry name" value="HATPase"/>
    <property type="match status" value="1"/>
</dbReference>
<reference evidence="15 16" key="1">
    <citation type="submission" date="2018-05" db="EMBL/GenBank/DDBJ databases">
        <title>Spiribacter halobius sp. nov., a moderately halophilic bacterium isolated from marine solar saltern.</title>
        <authorList>
            <person name="Zheng W.-S."/>
            <person name="Lu D.-C."/>
            <person name="Du Z.-J."/>
        </authorList>
    </citation>
    <scope>NUCLEOTIDE SEQUENCE [LARGE SCALE GENOMIC DNA]</scope>
    <source>
        <strain evidence="15 16">E85</strain>
    </source>
</reference>
<evidence type="ECO:0000256" key="9">
    <source>
        <dbReference type="ARBA" id="ARBA00022840"/>
    </source>
</evidence>
<dbReference type="GO" id="GO:0005524">
    <property type="term" value="F:ATP binding"/>
    <property type="evidence" value="ECO:0007669"/>
    <property type="project" value="UniProtKB-KW"/>
</dbReference>
<dbReference type="InterPro" id="IPR005467">
    <property type="entry name" value="His_kinase_dom"/>
</dbReference>
<dbReference type="EC" id="2.7.13.3" evidence="3"/>
<keyword evidence="10 13" id="KW-1133">Transmembrane helix</keyword>
<dbReference type="GO" id="GO:0005886">
    <property type="term" value="C:plasma membrane"/>
    <property type="evidence" value="ECO:0007669"/>
    <property type="project" value="TreeGrafter"/>
</dbReference>
<evidence type="ECO:0000313" key="16">
    <source>
        <dbReference type="Proteomes" id="UP000245474"/>
    </source>
</evidence>
<keyword evidence="4" id="KW-0597">Phosphoprotein</keyword>
<dbReference type="Pfam" id="PF13493">
    <property type="entry name" value="DUF4118"/>
    <property type="match status" value="1"/>
</dbReference>
<keyword evidence="11" id="KW-0902">Two-component regulatory system</keyword>
<dbReference type="PROSITE" id="PS50109">
    <property type="entry name" value="HIS_KIN"/>
    <property type="match status" value="1"/>
</dbReference>
<dbReference type="InterPro" id="IPR004358">
    <property type="entry name" value="Sig_transdc_His_kin-like_C"/>
</dbReference>
<proteinExistence type="predicted"/>
<evidence type="ECO:0000256" key="10">
    <source>
        <dbReference type="ARBA" id="ARBA00022989"/>
    </source>
</evidence>
<accession>A0A2U2N5P8</accession>
<dbReference type="PANTHER" id="PTHR45569">
    <property type="entry name" value="SENSOR PROTEIN KDPD"/>
    <property type="match status" value="1"/>
</dbReference>
<evidence type="ECO:0000256" key="12">
    <source>
        <dbReference type="ARBA" id="ARBA00023136"/>
    </source>
</evidence>
<keyword evidence="6 13" id="KW-0812">Transmembrane</keyword>
<dbReference type="AlphaFoldDB" id="A0A2U2N5P8"/>
<dbReference type="SMART" id="SM00388">
    <property type="entry name" value="HisKA"/>
    <property type="match status" value="1"/>
</dbReference>
<feature type="transmembrane region" description="Helical" evidence="13">
    <location>
        <begin position="109"/>
        <end position="126"/>
    </location>
</feature>
<keyword evidence="9" id="KW-0067">ATP-binding</keyword>
<keyword evidence="12 13" id="KW-0472">Membrane</keyword>
<dbReference type="GO" id="GO:0000155">
    <property type="term" value="F:phosphorelay sensor kinase activity"/>
    <property type="evidence" value="ECO:0007669"/>
    <property type="project" value="InterPro"/>
</dbReference>
<dbReference type="CDD" id="cd00082">
    <property type="entry name" value="HisKA"/>
    <property type="match status" value="1"/>
</dbReference>
<evidence type="ECO:0000256" key="3">
    <source>
        <dbReference type="ARBA" id="ARBA00012438"/>
    </source>
</evidence>
<dbReference type="Gene3D" id="3.30.450.40">
    <property type="match status" value="1"/>
</dbReference>
<dbReference type="Pfam" id="PF00512">
    <property type="entry name" value="HisKA"/>
    <property type="match status" value="1"/>
</dbReference>
<dbReference type="InterPro" id="IPR052023">
    <property type="entry name" value="Histidine_kinase_KdpD"/>
</dbReference>
<keyword evidence="7" id="KW-0547">Nucleotide-binding</keyword>
<dbReference type="PRINTS" id="PR00344">
    <property type="entry name" value="BCTRLSENSOR"/>
</dbReference>
<dbReference type="Proteomes" id="UP000245474">
    <property type="component" value="Unassembled WGS sequence"/>
</dbReference>
<sequence>MAAPSHEVGHDHRRHALPRPGAGAGMGYRYGLALATVLLCVLLGALLEAALPLHPANLSLVFLTGVLIVAARTGLAPALLTAVLCFLAYNFFFTEPRATFKIYHADDVVMVFLFLLVALIGGDLAHRLRIQMLALQAGSARSAALLSLSQRLAEAPHEQAVCEVAAEEMAGLAGASAVVFTGDAREELHLVAFAPEDRYPPEVLREAAYAAARTGAPQAVPTQHGSEAGWRVIPLAVDGLVHGVLAIESTEAPEGYEESGRILVEAAANQVASTLARARLAAGLEAARVAEGAERLRASLLASVSHDLRTPLASIIGSASTLRELAPRLSDEHRQELLDAVLGESRRLDRYIGNLLEMTRLGDGAMRLERDWSTVEDLVGAALRRTRDVLGETPVRRRMPKDLPLLYVHPALIEQALVNVIENAARFSPCDGVIEVSARRIDDRVRIEITDEGPGIPLDLRERVFERFFSSGGDAGHQGTGLGLAIARGMVLAHGGGIEMRDGPDGRGTTAVIELPVPKHSGHPPVEMDS</sequence>
<evidence type="ECO:0000259" key="14">
    <source>
        <dbReference type="PROSITE" id="PS50109"/>
    </source>
</evidence>
<comment type="caution">
    <text evidence="15">The sequence shown here is derived from an EMBL/GenBank/DDBJ whole genome shotgun (WGS) entry which is preliminary data.</text>
</comment>
<dbReference type="InterPro" id="IPR038318">
    <property type="entry name" value="KdpD_sf"/>
</dbReference>
<evidence type="ECO:0000256" key="1">
    <source>
        <dbReference type="ARBA" id="ARBA00000085"/>
    </source>
</evidence>
<evidence type="ECO:0000313" key="15">
    <source>
        <dbReference type="EMBL" id="PWG64521.1"/>
    </source>
</evidence>
<keyword evidence="16" id="KW-1185">Reference proteome</keyword>
<evidence type="ECO:0000256" key="4">
    <source>
        <dbReference type="ARBA" id="ARBA00022553"/>
    </source>
</evidence>
<dbReference type="SUPFAM" id="SSF55874">
    <property type="entry name" value="ATPase domain of HSP90 chaperone/DNA topoisomerase II/histidine kinase"/>
    <property type="match status" value="1"/>
</dbReference>
<dbReference type="Gene3D" id="1.10.287.130">
    <property type="match status" value="1"/>
</dbReference>
<feature type="transmembrane region" description="Helical" evidence="13">
    <location>
        <begin position="27"/>
        <end position="47"/>
    </location>
</feature>
<dbReference type="InterPro" id="IPR025201">
    <property type="entry name" value="KdpD_TM"/>
</dbReference>
<evidence type="ECO:0000256" key="11">
    <source>
        <dbReference type="ARBA" id="ARBA00023012"/>
    </source>
</evidence>
<dbReference type="Gene3D" id="3.30.565.10">
    <property type="entry name" value="Histidine kinase-like ATPase, C-terminal domain"/>
    <property type="match status" value="1"/>
</dbReference>
<organism evidence="15 16">
    <name type="scientific">Sediminicurvatus halobius</name>
    <dbReference type="NCBI Taxonomy" id="2182432"/>
    <lineage>
        <taxon>Bacteria</taxon>
        <taxon>Pseudomonadati</taxon>
        <taxon>Pseudomonadota</taxon>
        <taxon>Gammaproteobacteria</taxon>
        <taxon>Chromatiales</taxon>
        <taxon>Ectothiorhodospiraceae</taxon>
        <taxon>Sediminicurvatus</taxon>
    </lineage>
</organism>
<dbReference type="SUPFAM" id="SSF47384">
    <property type="entry name" value="Homodimeric domain of signal transducing histidine kinase"/>
    <property type="match status" value="1"/>
</dbReference>
<dbReference type="Gene3D" id="1.20.120.620">
    <property type="entry name" value="Backbone structure of the membrane domain of e. Coli histidine kinase receptor kdpd"/>
    <property type="match status" value="1"/>
</dbReference>
<dbReference type="SUPFAM" id="SSF55781">
    <property type="entry name" value="GAF domain-like"/>
    <property type="match status" value="1"/>
</dbReference>
<evidence type="ECO:0000256" key="6">
    <source>
        <dbReference type="ARBA" id="ARBA00022692"/>
    </source>
</evidence>
<evidence type="ECO:0000256" key="2">
    <source>
        <dbReference type="ARBA" id="ARBA00004141"/>
    </source>
</evidence>
<dbReference type="InterPro" id="IPR003594">
    <property type="entry name" value="HATPase_dom"/>
</dbReference>
<keyword evidence="5" id="KW-0808">Transferase</keyword>
<comment type="catalytic activity">
    <reaction evidence="1">
        <text>ATP + protein L-histidine = ADP + protein N-phospho-L-histidine.</text>
        <dbReference type="EC" id="2.7.13.3"/>
    </reaction>
</comment>
<dbReference type="EMBL" id="QFFI01000005">
    <property type="protein sequence ID" value="PWG64521.1"/>
    <property type="molecule type" value="Genomic_DNA"/>
</dbReference>
<dbReference type="InterPro" id="IPR003661">
    <property type="entry name" value="HisK_dim/P_dom"/>
</dbReference>
<dbReference type="InterPro" id="IPR036097">
    <property type="entry name" value="HisK_dim/P_sf"/>
</dbReference>
<name>A0A2U2N5P8_9GAMM</name>
<dbReference type="Pfam" id="PF02518">
    <property type="entry name" value="HATPase_c"/>
    <property type="match status" value="1"/>
</dbReference>
<evidence type="ECO:0000256" key="5">
    <source>
        <dbReference type="ARBA" id="ARBA00022679"/>
    </source>
</evidence>
<gene>
    <name evidence="15" type="ORF">DEM34_04120</name>
</gene>
<keyword evidence="8" id="KW-0418">Kinase</keyword>
<dbReference type="InterPro" id="IPR029016">
    <property type="entry name" value="GAF-like_dom_sf"/>
</dbReference>
<evidence type="ECO:0000256" key="8">
    <source>
        <dbReference type="ARBA" id="ARBA00022777"/>
    </source>
</evidence>
<evidence type="ECO:0000256" key="7">
    <source>
        <dbReference type="ARBA" id="ARBA00022741"/>
    </source>
</evidence>
<dbReference type="SMART" id="SM00387">
    <property type="entry name" value="HATPase_c"/>
    <property type="match status" value="1"/>
</dbReference>